<evidence type="ECO:0000313" key="1">
    <source>
        <dbReference type="EMBL" id="RMZ96434.1"/>
    </source>
</evidence>
<gene>
    <name evidence="1" type="ORF">BpHYR1_030256</name>
</gene>
<sequence>MQGYDEKYCLRTPYTTLVQAINIIGQKLNPKNRILTLLTHLTYLGRKFLNFLINLFNSFNLIYSKQNKNEFLRTSLHFYSLIRVIFRTNRC</sequence>
<organism evidence="1 2">
    <name type="scientific">Brachionus plicatilis</name>
    <name type="common">Marine rotifer</name>
    <name type="synonym">Brachionus muelleri</name>
    <dbReference type="NCBI Taxonomy" id="10195"/>
    <lineage>
        <taxon>Eukaryota</taxon>
        <taxon>Metazoa</taxon>
        <taxon>Spiralia</taxon>
        <taxon>Gnathifera</taxon>
        <taxon>Rotifera</taxon>
        <taxon>Eurotatoria</taxon>
        <taxon>Monogononta</taxon>
        <taxon>Pseudotrocha</taxon>
        <taxon>Ploima</taxon>
        <taxon>Brachionidae</taxon>
        <taxon>Brachionus</taxon>
    </lineage>
</organism>
<comment type="caution">
    <text evidence="1">The sequence shown here is derived from an EMBL/GenBank/DDBJ whole genome shotgun (WGS) entry which is preliminary data.</text>
</comment>
<dbReference type="EMBL" id="REGN01012198">
    <property type="protein sequence ID" value="RMZ96434.1"/>
    <property type="molecule type" value="Genomic_DNA"/>
</dbReference>
<reference evidence="1 2" key="1">
    <citation type="journal article" date="2018" name="Sci. Rep.">
        <title>Genomic signatures of local adaptation to the degree of environmental predictability in rotifers.</title>
        <authorList>
            <person name="Franch-Gras L."/>
            <person name="Hahn C."/>
            <person name="Garcia-Roger E.M."/>
            <person name="Carmona M.J."/>
            <person name="Serra M."/>
            <person name="Gomez A."/>
        </authorList>
    </citation>
    <scope>NUCLEOTIDE SEQUENCE [LARGE SCALE GENOMIC DNA]</scope>
    <source>
        <strain evidence="1">HYR1</strain>
    </source>
</reference>
<dbReference type="AlphaFoldDB" id="A0A3M7PCJ4"/>
<name>A0A3M7PCJ4_BRAPC</name>
<proteinExistence type="predicted"/>
<dbReference type="Proteomes" id="UP000276133">
    <property type="component" value="Unassembled WGS sequence"/>
</dbReference>
<keyword evidence="2" id="KW-1185">Reference proteome</keyword>
<protein>
    <submittedName>
        <fullName evidence="1">Uncharacterized protein</fullName>
    </submittedName>
</protein>
<evidence type="ECO:0000313" key="2">
    <source>
        <dbReference type="Proteomes" id="UP000276133"/>
    </source>
</evidence>
<accession>A0A3M7PCJ4</accession>